<evidence type="ECO:0000259" key="3">
    <source>
        <dbReference type="PROSITE" id="PS50026"/>
    </source>
</evidence>
<comment type="caution">
    <text evidence="1">Lacks conserved residue(s) required for the propagation of feature annotation.</text>
</comment>
<dbReference type="PROSITE" id="PS50026">
    <property type="entry name" value="EGF_3"/>
    <property type="match status" value="1"/>
</dbReference>
<dbReference type="EnsemblMetazoa" id="CapteT190880">
    <property type="protein sequence ID" value="CapteP190880"/>
    <property type="gene ID" value="CapteG190880"/>
</dbReference>
<dbReference type="PROSITE" id="PS01186">
    <property type="entry name" value="EGF_2"/>
    <property type="match status" value="1"/>
</dbReference>
<reference evidence="6" key="1">
    <citation type="submission" date="2012-12" db="EMBL/GenBank/DDBJ databases">
        <authorList>
            <person name="Hellsten U."/>
            <person name="Grimwood J."/>
            <person name="Chapman J.A."/>
            <person name="Shapiro H."/>
            <person name="Aerts A."/>
            <person name="Otillar R.P."/>
            <person name="Terry A.Y."/>
            <person name="Boore J.L."/>
            <person name="Simakov O."/>
            <person name="Marletaz F."/>
            <person name="Cho S.-J."/>
            <person name="Edsinger-Gonzales E."/>
            <person name="Havlak P."/>
            <person name="Kuo D.-H."/>
            <person name="Larsson T."/>
            <person name="Lv J."/>
            <person name="Arendt D."/>
            <person name="Savage R."/>
            <person name="Osoegawa K."/>
            <person name="de Jong P."/>
            <person name="Lindberg D.R."/>
            <person name="Seaver E.C."/>
            <person name="Weisblat D.A."/>
            <person name="Putnam N.H."/>
            <person name="Grigoriev I.V."/>
            <person name="Rokhsar D.S."/>
        </authorList>
    </citation>
    <scope>NUCLEOTIDE SEQUENCE</scope>
    <source>
        <strain evidence="6">I ESC-2004</strain>
    </source>
</reference>
<evidence type="ECO:0000256" key="1">
    <source>
        <dbReference type="PROSITE-ProRule" id="PRU00076"/>
    </source>
</evidence>
<organism evidence="4">
    <name type="scientific">Capitella teleta</name>
    <name type="common">Polychaete worm</name>
    <dbReference type="NCBI Taxonomy" id="283909"/>
    <lineage>
        <taxon>Eukaryota</taxon>
        <taxon>Metazoa</taxon>
        <taxon>Spiralia</taxon>
        <taxon>Lophotrochozoa</taxon>
        <taxon>Annelida</taxon>
        <taxon>Polychaeta</taxon>
        <taxon>Sedentaria</taxon>
        <taxon>Scolecida</taxon>
        <taxon>Capitellidae</taxon>
        <taxon>Capitella</taxon>
    </lineage>
</organism>
<dbReference type="CDD" id="cd00054">
    <property type="entry name" value="EGF_CA"/>
    <property type="match status" value="1"/>
</dbReference>
<protein>
    <recommendedName>
        <fullName evidence="3">EGF-like domain-containing protein</fullName>
    </recommendedName>
</protein>
<accession>R7U2T2</accession>
<evidence type="ECO:0000313" key="5">
    <source>
        <dbReference type="EnsemblMetazoa" id="CapteP190880"/>
    </source>
</evidence>
<dbReference type="EMBL" id="KB306032">
    <property type="protein sequence ID" value="ELU00411.1"/>
    <property type="molecule type" value="Genomic_DNA"/>
</dbReference>
<dbReference type="Proteomes" id="UP000014760">
    <property type="component" value="Unassembled WGS sequence"/>
</dbReference>
<keyword evidence="1" id="KW-1015">Disulfide bond</keyword>
<dbReference type="InterPro" id="IPR000742">
    <property type="entry name" value="EGF"/>
</dbReference>
<feature type="disulfide bond" evidence="1">
    <location>
        <begin position="61"/>
        <end position="70"/>
    </location>
</feature>
<dbReference type="Pfam" id="PF00008">
    <property type="entry name" value="EGF"/>
    <property type="match status" value="1"/>
</dbReference>
<dbReference type="OrthoDB" id="6119053at2759"/>
<dbReference type="SUPFAM" id="SSF57196">
    <property type="entry name" value="EGF/Laminin"/>
    <property type="match status" value="1"/>
</dbReference>
<proteinExistence type="predicted"/>
<dbReference type="EMBL" id="AMQN01009705">
    <property type="status" value="NOT_ANNOTATED_CDS"/>
    <property type="molecule type" value="Genomic_DNA"/>
</dbReference>
<evidence type="ECO:0000256" key="2">
    <source>
        <dbReference type="SAM" id="SignalP"/>
    </source>
</evidence>
<reference evidence="4 6" key="2">
    <citation type="journal article" date="2013" name="Nature">
        <title>Insights into bilaterian evolution from three spiralian genomes.</title>
        <authorList>
            <person name="Simakov O."/>
            <person name="Marletaz F."/>
            <person name="Cho S.J."/>
            <person name="Edsinger-Gonzales E."/>
            <person name="Havlak P."/>
            <person name="Hellsten U."/>
            <person name="Kuo D.H."/>
            <person name="Larsson T."/>
            <person name="Lv J."/>
            <person name="Arendt D."/>
            <person name="Savage R."/>
            <person name="Osoegawa K."/>
            <person name="de Jong P."/>
            <person name="Grimwood J."/>
            <person name="Chapman J.A."/>
            <person name="Shapiro H."/>
            <person name="Aerts A."/>
            <person name="Otillar R.P."/>
            <person name="Terry A.Y."/>
            <person name="Boore J.L."/>
            <person name="Grigoriev I.V."/>
            <person name="Lindberg D.R."/>
            <person name="Seaver E.C."/>
            <person name="Weisblat D.A."/>
            <person name="Putnam N.H."/>
            <person name="Rokhsar D.S."/>
        </authorList>
    </citation>
    <scope>NUCLEOTIDE SEQUENCE</scope>
    <source>
        <strain evidence="4 6">I ESC-2004</strain>
    </source>
</reference>
<keyword evidence="6" id="KW-1185">Reference proteome</keyword>
<feature type="signal peptide" evidence="2">
    <location>
        <begin position="1"/>
        <end position="20"/>
    </location>
</feature>
<reference evidence="5" key="3">
    <citation type="submission" date="2015-06" db="UniProtKB">
        <authorList>
            <consortium name="EnsemblMetazoa"/>
        </authorList>
    </citation>
    <scope>IDENTIFICATION</scope>
</reference>
<evidence type="ECO:0000313" key="4">
    <source>
        <dbReference type="EMBL" id="ELU00411.1"/>
    </source>
</evidence>
<sequence>MDFRIHSCWLPLLFYVLASSSLMTDAEKKKSFGNCKEKNKDFCLNGGTCSMVENNKPACLCPEGFSGLQCQVQDGENGGKINATLELKGEHIAKMDSEIQLSFNGESVFMVQLYLV</sequence>
<dbReference type="Gene3D" id="2.10.25.10">
    <property type="entry name" value="Laminin"/>
    <property type="match status" value="1"/>
</dbReference>
<feature type="domain" description="EGF-like" evidence="3">
    <location>
        <begin position="31"/>
        <end position="71"/>
    </location>
</feature>
<evidence type="ECO:0000313" key="6">
    <source>
        <dbReference type="Proteomes" id="UP000014760"/>
    </source>
</evidence>
<keyword evidence="1" id="KW-0245">EGF-like domain</keyword>
<dbReference type="AlphaFoldDB" id="R7U2T2"/>
<gene>
    <name evidence="4" type="ORF">CAPTEDRAFT_190880</name>
</gene>
<dbReference type="PROSITE" id="PS00022">
    <property type="entry name" value="EGF_1"/>
    <property type="match status" value="1"/>
</dbReference>
<dbReference type="HOGENOM" id="CLU_2099173_0_0_1"/>
<keyword evidence="2" id="KW-0732">Signal</keyword>
<name>R7U2T2_CAPTE</name>
<feature type="chain" id="PRO_5008787637" description="EGF-like domain-containing protein" evidence="2">
    <location>
        <begin position="21"/>
        <end position="116"/>
    </location>
</feature>
<dbReference type="SMART" id="SM00181">
    <property type="entry name" value="EGF"/>
    <property type="match status" value="1"/>
</dbReference>